<dbReference type="EMBL" id="KK198758">
    <property type="protein sequence ID" value="KCW66167.1"/>
    <property type="molecule type" value="Genomic_DNA"/>
</dbReference>
<proteinExistence type="predicted"/>
<organism evidence="1">
    <name type="scientific">Eucalyptus grandis</name>
    <name type="common">Flooded gum</name>
    <dbReference type="NCBI Taxonomy" id="71139"/>
    <lineage>
        <taxon>Eukaryota</taxon>
        <taxon>Viridiplantae</taxon>
        <taxon>Streptophyta</taxon>
        <taxon>Embryophyta</taxon>
        <taxon>Tracheophyta</taxon>
        <taxon>Spermatophyta</taxon>
        <taxon>Magnoliopsida</taxon>
        <taxon>eudicotyledons</taxon>
        <taxon>Gunneridae</taxon>
        <taxon>Pentapetalae</taxon>
        <taxon>rosids</taxon>
        <taxon>malvids</taxon>
        <taxon>Myrtales</taxon>
        <taxon>Myrtaceae</taxon>
        <taxon>Myrtoideae</taxon>
        <taxon>Eucalypteae</taxon>
        <taxon>Eucalyptus</taxon>
    </lineage>
</organism>
<dbReference type="InParanoid" id="A0A059BIW3"/>
<reference evidence="1" key="1">
    <citation type="submission" date="2013-07" db="EMBL/GenBank/DDBJ databases">
        <title>The genome of Eucalyptus grandis.</title>
        <authorList>
            <person name="Schmutz J."/>
            <person name="Hayes R."/>
            <person name="Myburg A."/>
            <person name="Tuskan G."/>
            <person name="Grattapaglia D."/>
            <person name="Rokhsar D.S."/>
        </authorList>
    </citation>
    <scope>NUCLEOTIDE SEQUENCE</scope>
    <source>
        <tissue evidence="1">Leaf extractions</tissue>
    </source>
</reference>
<gene>
    <name evidence="1" type="ORF">EUGRSUZ_F00004</name>
</gene>
<name>A0A059BIW3_EUCGR</name>
<dbReference type="AlphaFoldDB" id="A0A059BIW3"/>
<evidence type="ECO:0000313" key="1">
    <source>
        <dbReference type="EMBL" id="KCW66167.1"/>
    </source>
</evidence>
<protein>
    <submittedName>
        <fullName evidence="1">Uncharacterized protein</fullName>
    </submittedName>
</protein>
<accession>A0A059BIW3</accession>
<dbReference type="Gramene" id="KCW66167">
    <property type="protein sequence ID" value="KCW66167"/>
    <property type="gene ID" value="EUGRSUZ_F00004"/>
</dbReference>
<sequence>MHSHSIFFHHKVFCTRTCSSLKNFQTKFPRRINKLIKCKPPSKEGNIKGDRMNLIFMMLIELWYGEEQY</sequence>